<dbReference type="NCBIfam" id="TIGR00055">
    <property type="entry name" value="uppS"/>
    <property type="match status" value="1"/>
</dbReference>
<comment type="subunit">
    <text evidence="3">Homodimer.</text>
</comment>
<evidence type="ECO:0000313" key="4">
    <source>
        <dbReference type="EMBL" id="OLO56005.1"/>
    </source>
</evidence>
<dbReference type="GO" id="GO:0000287">
    <property type="term" value="F:magnesium ion binding"/>
    <property type="evidence" value="ECO:0007669"/>
    <property type="project" value="UniProtKB-UniRule"/>
</dbReference>
<keyword evidence="3" id="KW-0460">Magnesium</keyword>
<dbReference type="GO" id="GO:0033850">
    <property type="term" value="F:Z-farnesyl diphosphate synthase activity"/>
    <property type="evidence" value="ECO:0007669"/>
    <property type="project" value="TreeGrafter"/>
</dbReference>
<gene>
    <name evidence="4" type="ORF">BKH27_00410</name>
</gene>
<comment type="cofactor">
    <cofactor evidence="3">
        <name>Mg(2+)</name>
        <dbReference type="ChEBI" id="CHEBI:18420"/>
    </cofactor>
    <text evidence="3">Binds 2 magnesium ions per subunit.</text>
</comment>
<dbReference type="RefSeq" id="WP_070661114.1">
    <property type="nucleotide sequence ID" value="NZ_MSKM01000001.1"/>
</dbReference>
<evidence type="ECO:0000256" key="3">
    <source>
        <dbReference type="HAMAP-Rule" id="MF_01139"/>
    </source>
</evidence>
<feature type="binding site" evidence="3">
    <location>
        <position position="38"/>
    </location>
    <ligand>
        <name>substrate</name>
    </ligand>
</feature>
<dbReference type="GO" id="GO:0016094">
    <property type="term" value="P:polyprenol biosynthetic process"/>
    <property type="evidence" value="ECO:0007669"/>
    <property type="project" value="TreeGrafter"/>
</dbReference>
<dbReference type="HAMAP" id="MF_01139">
    <property type="entry name" value="ISPT"/>
    <property type="match status" value="1"/>
</dbReference>
<dbReference type="InterPro" id="IPR036424">
    <property type="entry name" value="UPP_synth-like_sf"/>
</dbReference>
<dbReference type="GO" id="GO:0045547">
    <property type="term" value="F:ditrans,polycis-polyprenyl diphosphate synthase [(2E,6E)-farnesyl diphosphate specific] activity"/>
    <property type="evidence" value="ECO:0007669"/>
    <property type="project" value="TreeGrafter"/>
</dbReference>
<dbReference type="PANTHER" id="PTHR10291">
    <property type="entry name" value="DEHYDRODOLICHYL DIPHOSPHATE SYNTHASE FAMILY MEMBER"/>
    <property type="match status" value="1"/>
</dbReference>
<evidence type="ECO:0000256" key="2">
    <source>
        <dbReference type="ARBA" id="ARBA00038453"/>
    </source>
</evidence>
<feature type="binding site" evidence="3">
    <location>
        <begin position="229"/>
        <end position="231"/>
    </location>
    <ligand>
        <name>substrate</name>
    </ligand>
</feature>
<comment type="caution">
    <text evidence="3">Lacks conserved residue(s) required for the propagation of feature annotation.</text>
</comment>
<evidence type="ECO:0000313" key="5">
    <source>
        <dbReference type="Proteomes" id="UP000185772"/>
    </source>
</evidence>
<comment type="function">
    <text evidence="3">Catalyzes the condensation of isopentenyl diphosphate (IPP) with allylic pyrophosphates generating different type of terpenoids.</text>
</comment>
<comment type="caution">
    <text evidence="4">The sequence shown here is derived from an EMBL/GenBank/DDBJ whole genome shotgun (WGS) entry which is preliminary data.</text>
</comment>
<evidence type="ECO:0000256" key="1">
    <source>
        <dbReference type="ARBA" id="ARBA00022679"/>
    </source>
</evidence>
<dbReference type="Proteomes" id="UP000185772">
    <property type="component" value="Unassembled WGS sequence"/>
</dbReference>
<keyword evidence="1 3" id="KW-0808">Transferase</keyword>
<dbReference type="EC" id="2.5.1.-" evidence="3"/>
<protein>
    <recommendedName>
        <fullName evidence="3">Isoprenyl transferase</fullName>
        <ecNumber evidence="3">2.5.1.-</ecNumber>
    </recommendedName>
</protein>
<keyword evidence="3" id="KW-0479">Metal-binding</keyword>
<feature type="binding site" evidence="3">
    <location>
        <position position="50"/>
    </location>
    <ligand>
        <name>substrate</name>
    </ligand>
</feature>
<name>A0A1Q8W382_9ACTO</name>
<feature type="binding site" evidence="3">
    <location>
        <position position="84"/>
    </location>
    <ligand>
        <name>substrate</name>
    </ligand>
</feature>
<reference evidence="4 5" key="1">
    <citation type="submission" date="2016-12" db="EMBL/GenBank/DDBJ databases">
        <title>Genomic comparison of strains in the 'Actinomyces naeslundii' group.</title>
        <authorList>
            <person name="Mughal S.R."/>
            <person name="Do T."/>
            <person name="Gilbert S.C."/>
            <person name="Witherden E.A."/>
            <person name="Didelot X."/>
            <person name="Beighton D."/>
        </authorList>
    </citation>
    <scope>NUCLEOTIDE SEQUENCE [LARGE SCALE GENOMIC DNA]</scope>
    <source>
        <strain evidence="4 5">MMRCO6-1</strain>
    </source>
</reference>
<feature type="binding site" evidence="3">
    <location>
        <begin position="34"/>
        <end position="37"/>
    </location>
    <ligand>
        <name>substrate</name>
    </ligand>
</feature>
<dbReference type="EMBL" id="MSKM01000001">
    <property type="protein sequence ID" value="OLO56005.1"/>
    <property type="molecule type" value="Genomic_DNA"/>
</dbReference>
<feature type="binding site" evidence="3">
    <location>
        <position position="242"/>
    </location>
    <ligand>
        <name>Mg(2+)</name>
        <dbReference type="ChEBI" id="CHEBI:18420"/>
    </ligand>
</feature>
<organism evidence="4 5">
    <name type="scientific">Actinomyces oris</name>
    <dbReference type="NCBI Taxonomy" id="544580"/>
    <lineage>
        <taxon>Bacteria</taxon>
        <taxon>Bacillati</taxon>
        <taxon>Actinomycetota</taxon>
        <taxon>Actinomycetes</taxon>
        <taxon>Actinomycetales</taxon>
        <taxon>Actinomycetaceae</taxon>
        <taxon>Actinomyces</taxon>
    </lineage>
</organism>
<proteinExistence type="inferred from homology"/>
<dbReference type="SUPFAM" id="SSF64005">
    <property type="entry name" value="Undecaprenyl diphosphate synthase"/>
    <property type="match status" value="1"/>
</dbReference>
<dbReference type="Pfam" id="PF01255">
    <property type="entry name" value="Prenyltransf"/>
    <property type="match status" value="2"/>
</dbReference>
<dbReference type="Gene3D" id="3.40.1180.10">
    <property type="entry name" value="Decaprenyl diphosphate synthase-like"/>
    <property type="match status" value="1"/>
</dbReference>
<dbReference type="CDD" id="cd00475">
    <property type="entry name" value="Cis_IPPS"/>
    <property type="match status" value="1"/>
</dbReference>
<dbReference type="PROSITE" id="PS01066">
    <property type="entry name" value="UPP_SYNTHASE"/>
    <property type="match status" value="1"/>
</dbReference>
<accession>A0A1Q8W382</accession>
<dbReference type="PANTHER" id="PTHR10291:SF43">
    <property type="entry name" value="DEHYDRODOLICHYL DIPHOSPHATE SYNTHASE COMPLEX SUBUNIT DHDDS"/>
    <property type="match status" value="1"/>
</dbReference>
<comment type="similarity">
    <text evidence="2">Belongs to the UPP synthase family. Z-FPP synthase subfamily.</text>
</comment>
<feature type="binding site" evidence="3">
    <location>
        <position position="223"/>
    </location>
    <ligand>
        <name>substrate</name>
    </ligand>
</feature>
<dbReference type="InterPro" id="IPR001441">
    <property type="entry name" value="UPP_synth-like"/>
</dbReference>
<feature type="active site" evidence="3">
    <location>
        <position position="33"/>
    </location>
</feature>
<dbReference type="InterPro" id="IPR018520">
    <property type="entry name" value="UPP_synth-like_CS"/>
</dbReference>
<feature type="binding site" evidence="3">
    <location>
        <begin position="78"/>
        <end position="80"/>
    </location>
    <ligand>
        <name>substrate</name>
    </ligand>
</feature>
<dbReference type="AlphaFoldDB" id="A0A1Q8W382"/>
<feature type="binding site" evidence="3">
    <location>
        <position position="33"/>
    </location>
    <ligand>
        <name>Mg(2+)</name>
        <dbReference type="ChEBI" id="CHEBI:18420"/>
    </ligand>
</feature>
<sequence length="274" mass="30097">MAGDNLLYDIYERRLAARIDPATVPHHVGVILDGNRRWAKSMGFGAAQGHKRGADKIEEFLGWAEQMGVQVVTLWLLSTDNLSRDPAELSPLLDIIAHAVDELAETGRWSLRLVGAVDLLPEPLAERLRAAVVRSRPASAEASGAGGSAGEAANAAAGDRRMQVNIAVGYGGRQEIADAVRELLRERAAAGASLEEVAASLSEEDITEHLYTKGQPDPDLVIRTSGEQRLSGFLLWQSVHSEYYFCEVNWPAFRRVDFLRALRDFASRERRLGR</sequence>
<feature type="active site" description="Proton acceptor" evidence="3">
    <location>
        <position position="81"/>
    </location>
</feature>
<dbReference type="GO" id="GO:0005886">
    <property type="term" value="C:plasma membrane"/>
    <property type="evidence" value="ECO:0007669"/>
    <property type="project" value="TreeGrafter"/>
</dbReference>